<evidence type="ECO:0000313" key="1">
    <source>
        <dbReference type="EMBL" id="MDD1007191.1"/>
    </source>
</evidence>
<protein>
    <submittedName>
        <fullName evidence="1">Uncharacterized protein</fullName>
    </submittedName>
</protein>
<gene>
    <name evidence="1" type="ORF">M5G27_06820</name>
</gene>
<dbReference type="RefSeq" id="WP_050682351.1">
    <property type="nucleotide sequence ID" value="NZ_JAMDHA010000005.1"/>
</dbReference>
<reference evidence="1 2" key="1">
    <citation type="submission" date="2022-05" db="EMBL/GenBank/DDBJ databases">
        <title>Novel Pseudomonas spp. Isolated from a Rainbow Trout Aquaculture Facility.</title>
        <authorList>
            <person name="Testerman T."/>
            <person name="Graf J."/>
        </authorList>
    </citation>
    <scope>NUCLEOTIDE SEQUENCE [LARGE SCALE GENOMIC DNA]</scope>
    <source>
        <strain evidence="1 2">ID1042</strain>
    </source>
</reference>
<proteinExistence type="predicted"/>
<organism evidence="1 2">
    <name type="scientific">Pseudomonas shahriarae</name>
    <dbReference type="NCBI Taxonomy" id="2745512"/>
    <lineage>
        <taxon>Bacteria</taxon>
        <taxon>Pseudomonadati</taxon>
        <taxon>Pseudomonadota</taxon>
        <taxon>Gammaproteobacteria</taxon>
        <taxon>Pseudomonadales</taxon>
        <taxon>Pseudomonadaceae</taxon>
        <taxon>Pseudomonas</taxon>
    </lineage>
</organism>
<keyword evidence="2" id="KW-1185">Reference proteome</keyword>
<dbReference type="Proteomes" id="UP001148185">
    <property type="component" value="Unassembled WGS sequence"/>
</dbReference>
<name>A0A9X4BZ85_9PSED</name>
<dbReference type="EMBL" id="JAMDHA010000005">
    <property type="protein sequence ID" value="MDD1007191.1"/>
    <property type="molecule type" value="Genomic_DNA"/>
</dbReference>
<dbReference type="AlphaFoldDB" id="A0A9X4BZ85"/>
<comment type="caution">
    <text evidence="1">The sequence shown here is derived from an EMBL/GenBank/DDBJ whole genome shotgun (WGS) entry which is preliminary data.</text>
</comment>
<accession>A0A9X4BZ85</accession>
<evidence type="ECO:0000313" key="2">
    <source>
        <dbReference type="Proteomes" id="UP001148185"/>
    </source>
</evidence>
<sequence length="70" mass="7895">MFDTDVIPHETKEKLQRLLDLTASLERVNSKVMHGQQPTTEDFQLLGEGRREFGDLIALFGLRPPGNSLS</sequence>